<dbReference type="PANTHER" id="PTHR47326">
    <property type="entry name" value="TRANSPOSABLE ELEMENT TC3 TRANSPOSASE-LIKE PROTEIN"/>
    <property type="match status" value="1"/>
</dbReference>
<protein>
    <submittedName>
        <fullName evidence="1">Uncharacterized protein</fullName>
    </submittedName>
</protein>
<gene>
    <name evidence="1" type="ORF">AVEN_18246_1</name>
</gene>
<proteinExistence type="predicted"/>
<dbReference type="GO" id="GO:0003676">
    <property type="term" value="F:nucleic acid binding"/>
    <property type="evidence" value="ECO:0007669"/>
    <property type="project" value="InterPro"/>
</dbReference>
<keyword evidence="2" id="KW-1185">Reference proteome</keyword>
<comment type="caution">
    <text evidence="1">The sequence shown here is derived from an EMBL/GenBank/DDBJ whole genome shotgun (WGS) entry which is preliminary data.</text>
</comment>
<dbReference type="AlphaFoldDB" id="A0A4Y2AIR2"/>
<dbReference type="Proteomes" id="UP000499080">
    <property type="component" value="Unassembled WGS sequence"/>
</dbReference>
<evidence type="ECO:0000313" key="1">
    <source>
        <dbReference type="EMBL" id="GBL79723.1"/>
    </source>
</evidence>
<evidence type="ECO:0000313" key="2">
    <source>
        <dbReference type="Proteomes" id="UP000499080"/>
    </source>
</evidence>
<name>A0A4Y2AIR2_ARAVE</name>
<dbReference type="PANTHER" id="PTHR47326:SF1">
    <property type="entry name" value="HTH PSQ-TYPE DOMAIN-CONTAINING PROTEIN"/>
    <property type="match status" value="1"/>
</dbReference>
<dbReference type="Gene3D" id="3.30.420.10">
    <property type="entry name" value="Ribonuclease H-like superfamily/Ribonuclease H"/>
    <property type="match status" value="1"/>
</dbReference>
<dbReference type="InterPro" id="IPR036397">
    <property type="entry name" value="RNaseH_sf"/>
</dbReference>
<dbReference type="EMBL" id="BGPR01000019">
    <property type="protein sequence ID" value="GBL79723.1"/>
    <property type="molecule type" value="Genomic_DNA"/>
</dbReference>
<organism evidence="1 2">
    <name type="scientific">Araneus ventricosus</name>
    <name type="common">Orbweaver spider</name>
    <name type="synonym">Epeira ventricosa</name>
    <dbReference type="NCBI Taxonomy" id="182803"/>
    <lineage>
        <taxon>Eukaryota</taxon>
        <taxon>Metazoa</taxon>
        <taxon>Ecdysozoa</taxon>
        <taxon>Arthropoda</taxon>
        <taxon>Chelicerata</taxon>
        <taxon>Arachnida</taxon>
        <taxon>Araneae</taxon>
        <taxon>Araneomorphae</taxon>
        <taxon>Entelegynae</taxon>
        <taxon>Araneoidea</taxon>
        <taxon>Araneidae</taxon>
        <taxon>Araneus</taxon>
    </lineage>
</organism>
<accession>A0A4Y2AIR2</accession>
<dbReference type="OrthoDB" id="6432521at2759"/>
<reference evidence="1 2" key="1">
    <citation type="journal article" date="2019" name="Sci. Rep.">
        <title>Orb-weaving spider Araneus ventricosus genome elucidates the spidroin gene catalogue.</title>
        <authorList>
            <person name="Kono N."/>
            <person name="Nakamura H."/>
            <person name="Ohtoshi R."/>
            <person name="Moran D.A.P."/>
            <person name="Shinohara A."/>
            <person name="Yoshida Y."/>
            <person name="Fujiwara M."/>
            <person name="Mori M."/>
            <person name="Tomita M."/>
            <person name="Arakawa K."/>
        </authorList>
    </citation>
    <scope>NUCLEOTIDE SEQUENCE [LARGE SCALE GENOMIC DNA]</scope>
</reference>
<sequence>MQNKKRWNIFWTDEAHFHIHGYVNTQNCRIWAKENPFGHLPVPLHSEKVTVWFRVKASFIVGQFFFEEIRPAGPVTCTVNGVCYESLLRNYVIAAL</sequence>